<dbReference type="InParanoid" id="A0A165HSG6"/>
<feature type="coiled-coil region" evidence="1">
    <location>
        <begin position="412"/>
        <end position="439"/>
    </location>
</feature>
<dbReference type="OrthoDB" id="2117591at2759"/>
<dbReference type="PANTHER" id="PTHR28208">
    <property type="entry name" value="PHOSPHATIDATE PHOSPHATASE APP1"/>
    <property type="match status" value="1"/>
</dbReference>
<dbReference type="InterPro" id="IPR052935">
    <property type="entry name" value="Mg2+_PAP"/>
</dbReference>
<evidence type="ECO:0000256" key="1">
    <source>
        <dbReference type="SAM" id="Coils"/>
    </source>
</evidence>
<keyword evidence="1" id="KW-0175">Coiled coil</keyword>
<dbReference type="PANTHER" id="PTHR28208:SF3">
    <property type="entry name" value="PHOSPHATIDATE PHOSPHATASE APP1"/>
    <property type="match status" value="1"/>
</dbReference>
<dbReference type="AlphaFoldDB" id="A0A165HSG6"/>
<dbReference type="STRING" id="1314781.A0A165HSG6"/>
<accession>A0A165HSG6</accession>
<feature type="domain" description="Phosphatidate phosphatase APP1 catalytic" evidence="2">
    <location>
        <begin position="253"/>
        <end position="405"/>
    </location>
</feature>
<dbReference type="GO" id="GO:0008195">
    <property type="term" value="F:phosphatidate phosphatase activity"/>
    <property type="evidence" value="ECO:0007669"/>
    <property type="project" value="InterPro"/>
</dbReference>
<dbReference type="EMBL" id="KV426009">
    <property type="protein sequence ID" value="KZV92397.1"/>
    <property type="molecule type" value="Genomic_DNA"/>
</dbReference>
<dbReference type="GO" id="GO:0030479">
    <property type="term" value="C:actin cortical patch"/>
    <property type="evidence" value="ECO:0007669"/>
    <property type="project" value="TreeGrafter"/>
</dbReference>
<name>A0A165HSG6_EXIGL</name>
<proteinExistence type="predicted"/>
<dbReference type="Proteomes" id="UP000077266">
    <property type="component" value="Unassembled WGS sequence"/>
</dbReference>
<dbReference type="InterPro" id="IPR019236">
    <property type="entry name" value="APP1_cat"/>
</dbReference>
<dbReference type="Pfam" id="PF09949">
    <property type="entry name" value="APP1_cat"/>
    <property type="match status" value="1"/>
</dbReference>
<protein>
    <recommendedName>
        <fullName evidence="2">Phosphatidate phosphatase APP1 catalytic domain-containing protein</fullName>
    </recommendedName>
</protein>
<reference evidence="3 4" key="1">
    <citation type="journal article" date="2016" name="Mol. Biol. Evol.">
        <title>Comparative Genomics of Early-Diverging Mushroom-Forming Fungi Provides Insights into the Origins of Lignocellulose Decay Capabilities.</title>
        <authorList>
            <person name="Nagy L.G."/>
            <person name="Riley R."/>
            <person name="Tritt A."/>
            <person name="Adam C."/>
            <person name="Daum C."/>
            <person name="Floudas D."/>
            <person name="Sun H."/>
            <person name="Yadav J.S."/>
            <person name="Pangilinan J."/>
            <person name="Larsson K.H."/>
            <person name="Matsuura K."/>
            <person name="Barry K."/>
            <person name="Labutti K."/>
            <person name="Kuo R."/>
            <person name="Ohm R.A."/>
            <person name="Bhattacharya S.S."/>
            <person name="Shirouzu T."/>
            <person name="Yoshinaga Y."/>
            <person name="Martin F.M."/>
            <person name="Grigoriev I.V."/>
            <person name="Hibbett D.S."/>
        </authorList>
    </citation>
    <scope>NUCLEOTIDE SEQUENCE [LARGE SCALE GENOMIC DNA]</scope>
    <source>
        <strain evidence="3 4">HHB12029</strain>
    </source>
</reference>
<evidence type="ECO:0000313" key="4">
    <source>
        <dbReference type="Proteomes" id="UP000077266"/>
    </source>
</evidence>
<gene>
    <name evidence="3" type="ORF">EXIGLDRAFT_614489</name>
</gene>
<evidence type="ECO:0000313" key="3">
    <source>
        <dbReference type="EMBL" id="KZV92397.1"/>
    </source>
</evidence>
<feature type="non-terminal residue" evidence="3">
    <location>
        <position position="1"/>
    </location>
</feature>
<keyword evidence="4" id="KW-1185">Reference proteome</keyword>
<sequence length="468" mass="52506">GQFTIDVYVSGYVANFTRPEAATRSQKALMYAARNYATLPKLIKAAMHHDPEPEPESTEPRISIHLSPSTEELLATKKLPPRPTEITDETERLALAQMYEDETATQFSEESLGASLLTARSDSSEVEPPPAMEGLTQDEVRQLHLNLHTRLRAFWSTPLSGRLVKLSLFIEGDADEPLFVQPVLTDAQGAFAVQIHVPWDRMLAHPRGKFVAHGDKTAAHYIRVKADLLPGPGGLPVKSEPDSVLLPLTYTRIRLISDMDDTVKSSEILHGARTVFRNVFVKKLDEVIIKEMSEWYQALYARGVRFHYVSNSPWELLPVLSEFITVSNLPQGSLKLKNYGGPRQFFSRGSEPAGVRKRQGVLEVLDAFLDAQFILVGDTGEQDMELYASLARDRPFQILAVFVRDVTSASILRKMEKDKEAAEAKRADFVERVRRAREMVPQHIAFRVFTDPAECVEAEGILDRLEIG</sequence>
<evidence type="ECO:0000259" key="2">
    <source>
        <dbReference type="Pfam" id="PF09949"/>
    </source>
</evidence>
<organism evidence="3 4">
    <name type="scientific">Exidia glandulosa HHB12029</name>
    <dbReference type="NCBI Taxonomy" id="1314781"/>
    <lineage>
        <taxon>Eukaryota</taxon>
        <taxon>Fungi</taxon>
        <taxon>Dikarya</taxon>
        <taxon>Basidiomycota</taxon>
        <taxon>Agaricomycotina</taxon>
        <taxon>Agaricomycetes</taxon>
        <taxon>Auriculariales</taxon>
        <taxon>Exidiaceae</taxon>
        <taxon>Exidia</taxon>
    </lineage>
</organism>